<evidence type="ECO:0000313" key="1">
    <source>
        <dbReference type="EMBL" id="MCI2260916.1"/>
    </source>
</evidence>
<dbReference type="KEGG" id="xin:Q7W82_14090"/>
<reference evidence="1" key="2">
    <citation type="submission" date="2022-01" db="EMBL/GenBank/DDBJ databases">
        <authorList>
            <person name="Rana R."/>
            <person name="Patil P.B."/>
        </authorList>
    </citation>
    <scope>NUCLEOTIDE SEQUENCE</scope>
    <source>
        <strain evidence="1">PPL560</strain>
    </source>
</reference>
<evidence type="ECO:0000313" key="3">
    <source>
        <dbReference type="Proteomes" id="UP001430647"/>
    </source>
</evidence>
<evidence type="ECO:0000313" key="2">
    <source>
        <dbReference type="EMBL" id="XCI79402.1"/>
    </source>
</evidence>
<sequence>MSRVRWLEAEWGVTLRQLANALKTERFANDSSEGFVIDRIRRDSIEARYIQRIELTEVVMDPFGKESSYQRLSFNEQAFIVSNMNPGLELKNGSRSLQPFFSLLSQVTDFKFAVKSISVDVDAWMAAFMKKSPSKLTPDAVQVGGIAFHDGATARAIVKSGRGDASAAAKEIVAGKPYVVEKVRLRPKPGTKGTILLSSNCAATVTGFSIHEESVLLEVLRETLRRAIE</sequence>
<keyword evidence="3" id="KW-1185">Reference proteome</keyword>
<name>A0AAU8I2H0_9XANT</name>
<dbReference type="AlphaFoldDB" id="A0AAU8I2H0"/>
<accession>A0AAU8I2H0</accession>
<dbReference type="EMBL" id="CP131914">
    <property type="protein sequence ID" value="XCI79402.1"/>
    <property type="molecule type" value="Genomic_DNA"/>
</dbReference>
<dbReference type="EMBL" id="JAKJPQ010000003">
    <property type="protein sequence ID" value="MCI2260916.1"/>
    <property type="molecule type" value="Genomic_DNA"/>
</dbReference>
<organism evidence="2">
    <name type="scientific">Xanthomonas indica</name>
    <dbReference type="NCBI Taxonomy" id="2912242"/>
    <lineage>
        <taxon>Bacteria</taxon>
        <taxon>Pseudomonadati</taxon>
        <taxon>Pseudomonadota</taxon>
        <taxon>Gammaproteobacteria</taxon>
        <taxon>Lysobacterales</taxon>
        <taxon>Lysobacteraceae</taxon>
        <taxon>Xanthomonas</taxon>
    </lineage>
</organism>
<reference evidence="1 3" key="1">
    <citation type="journal article" date="2022" name="Curr. Microbiol.">
        <title>Xanthomonas indica sp. nov., a Novel Member of Non-Pathogenic Xanthomonas Community from Healthy Rice Seeds.</title>
        <authorList>
            <person name="Rana R."/>
            <person name="Madhavan V.N."/>
            <person name="Saroha T."/>
            <person name="Bansal K."/>
            <person name="Kaur A."/>
            <person name="Sonti R.V."/>
            <person name="Patel H.K."/>
            <person name="Patil P.B."/>
        </authorList>
    </citation>
    <scope>NUCLEOTIDE SEQUENCE [LARGE SCALE GENOMIC DNA]</scope>
    <source>
        <strain evidence="1 3">PPL560</strain>
    </source>
</reference>
<protein>
    <submittedName>
        <fullName evidence="2">Uncharacterized protein</fullName>
    </submittedName>
</protein>
<dbReference type="RefSeq" id="WP_242159027.1">
    <property type="nucleotide sequence ID" value="NZ_CP131914.1"/>
</dbReference>
<proteinExistence type="predicted"/>
<dbReference type="Proteomes" id="UP001430647">
    <property type="component" value="Unassembled WGS sequence"/>
</dbReference>
<reference evidence="2" key="3">
    <citation type="submission" date="2023-08" db="EMBL/GenBank/DDBJ databases">
        <title>Complete genome sequence of Xanthomonas indica.</title>
        <authorList>
            <person name="Patil P.B."/>
            <person name="Rana R."/>
        </authorList>
    </citation>
    <scope>NUCLEOTIDE SEQUENCE</scope>
    <source>
        <strain evidence="2">PPL560</strain>
    </source>
</reference>
<gene>
    <name evidence="1" type="ORF">L3V74_05125</name>
    <name evidence="2" type="ORF">Q7W82_14090</name>
</gene>